<sequence length="231" mass="25033">MASAPFSPPRERFVRSIAEGTRAAARTGSSSSHSRRAGREEEAPGTQCRRRLGPWSPSRDDARSHGSLRRSSSAGPLHRRRSQSEGRETTGPEARATAKALSRPSEAAASHGGLRPSRAPASSALSHRQDSEGEAVAGPSSSQPGFEWANFAPDRLISLMNDSIRKQDTSRRIGCPRPNCRRIINLGPVMLIPEEQPAQPAIPVQPEGTRVVCGHCGNTFLVWHLKKKLQL</sequence>
<name>A0ACB8FEC9_9SAUR</name>
<dbReference type="Proteomes" id="UP000827872">
    <property type="component" value="Linkage Group LG09"/>
</dbReference>
<protein>
    <submittedName>
        <fullName evidence="1">Uncharacterized protein</fullName>
    </submittedName>
</protein>
<comment type="caution">
    <text evidence="1">The sequence shown here is derived from an EMBL/GenBank/DDBJ whole genome shotgun (WGS) entry which is preliminary data.</text>
</comment>
<proteinExistence type="predicted"/>
<gene>
    <name evidence="1" type="ORF">K3G42_024604</name>
</gene>
<reference evidence="1" key="1">
    <citation type="submission" date="2021-08" db="EMBL/GenBank/DDBJ databases">
        <title>The first chromosome-level gecko genome reveals the dynamic sex chromosomes of Neotropical dwarf geckos (Sphaerodactylidae: Sphaerodactylus).</title>
        <authorList>
            <person name="Pinto B.J."/>
            <person name="Keating S.E."/>
            <person name="Gamble T."/>
        </authorList>
    </citation>
    <scope>NUCLEOTIDE SEQUENCE</scope>
    <source>
        <strain evidence="1">TG3544</strain>
    </source>
</reference>
<evidence type="ECO:0000313" key="1">
    <source>
        <dbReference type="EMBL" id="KAH8003835.1"/>
    </source>
</evidence>
<organism evidence="1 2">
    <name type="scientific">Sphaerodactylus townsendi</name>
    <dbReference type="NCBI Taxonomy" id="933632"/>
    <lineage>
        <taxon>Eukaryota</taxon>
        <taxon>Metazoa</taxon>
        <taxon>Chordata</taxon>
        <taxon>Craniata</taxon>
        <taxon>Vertebrata</taxon>
        <taxon>Euteleostomi</taxon>
        <taxon>Lepidosauria</taxon>
        <taxon>Squamata</taxon>
        <taxon>Bifurcata</taxon>
        <taxon>Gekkota</taxon>
        <taxon>Sphaerodactylidae</taxon>
        <taxon>Sphaerodactylus</taxon>
    </lineage>
</organism>
<accession>A0ACB8FEC9</accession>
<evidence type="ECO:0000313" key="2">
    <source>
        <dbReference type="Proteomes" id="UP000827872"/>
    </source>
</evidence>
<dbReference type="EMBL" id="CM037622">
    <property type="protein sequence ID" value="KAH8003835.1"/>
    <property type="molecule type" value="Genomic_DNA"/>
</dbReference>
<keyword evidence="2" id="KW-1185">Reference proteome</keyword>